<protein>
    <recommendedName>
        <fullName evidence="3">No apical meristem-associated C-terminal domain-containing protein</fullName>
    </recommendedName>
</protein>
<keyword evidence="1" id="KW-0175">Coiled coil</keyword>
<organism evidence="4 5">
    <name type="scientific">Carya illinoinensis</name>
    <name type="common">Pecan</name>
    <dbReference type="NCBI Taxonomy" id="32201"/>
    <lineage>
        <taxon>Eukaryota</taxon>
        <taxon>Viridiplantae</taxon>
        <taxon>Streptophyta</taxon>
        <taxon>Embryophyta</taxon>
        <taxon>Tracheophyta</taxon>
        <taxon>Spermatophyta</taxon>
        <taxon>Magnoliopsida</taxon>
        <taxon>eudicotyledons</taxon>
        <taxon>Gunneridae</taxon>
        <taxon>Pentapetalae</taxon>
        <taxon>rosids</taxon>
        <taxon>fabids</taxon>
        <taxon>Fagales</taxon>
        <taxon>Juglandaceae</taxon>
        <taxon>Carya</taxon>
    </lineage>
</organism>
<dbReference type="InterPro" id="IPR029466">
    <property type="entry name" value="NAM-associated_C"/>
</dbReference>
<feature type="compositionally biased region" description="Polar residues" evidence="2">
    <location>
        <begin position="178"/>
        <end position="188"/>
    </location>
</feature>
<feature type="coiled-coil region" evidence="1">
    <location>
        <begin position="232"/>
        <end position="259"/>
    </location>
</feature>
<dbReference type="Proteomes" id="UP000811609">
    <property type="component" value="Chromosome 3"/>
</dbReference>
<evidence type="ECO:0000313" key="5">
    <source>
        <dbReference type="Proteomes" id="UP000811609"/>
    </source>
</evidence>
<proteinExistence type="predicted"/>
<evidence type="ECO:0000256" key="1">
    <source>
        <dbReference type="SAM" id="Coils"/>
    </source>
</evidence>
<evidence type="ECO:0000259" key="3">
    <source>
        <dbReference type="Pfam" id="PF14303"/>
    </source>
</evidence>
<evidence type="ECO:0000313" key="4">
    <source>
        <dbReference type="EMBL" id="KAG6662170.1"/>
    </source>
</evidence>
<dbReference type="Pfam" id="PF14303">
    <property type="entry name" value="NAM-associated"/>
    <property type="match status" value="1"/>
</dbReference>
<dbReference type="PANTHER" id="PTHR45023:SF4">
    <property type="entry name" value="GLYCINE-RICH PROTEIN-RELATED"/>
    <property type="match status" value="1"/>
</dbReference>
<gene>
    <name evidence="4" type="ORF">CIPAW_03G225000</name>
</gene>
<keyword evidence="5" id="KW-1185">Reference proteome</keyword>
<accession>A0A8T1R449</accession>
<dbReference type="AlphaFoldDB" id="A0A8T1R449"/>
<evidence type="ECO:0000256" key="2">
    <source>
        <dbReference type="SAM" id="MobiDB-lite"/>
    </source>
</evidence>
<dbReference type="PANTHER" id="PTHR45023">
    <property type="match status" value="1"/>
</dbReference>
<feature type="compositionally biased region" description="Basic and acidic residues" evidence="2">
    <location>
        <begin position="199"/>
        <end position="220"/>
    </location>
</feature>
<feature type="domain" description="No apical meristem-associated C-terminal" evidence="3">
    <location>
        <begin position="149"/>
        <end position="297"/>
    </location>
</feature>
<reference evidence="4" key="1">
    <citation type="submission" date="2020-12" db="EMBL/GenBank/DDBJ databases">
        <title>WGS assembly of Carya illinoinensis cv. Pawnee.</title>
        <authorList>
            <person name="Platts A."/>
            <person name="Shu S."/>
            <person name="Wright S."/>
            <person name="Barry K."/>
            <person name="Edger P."/>
            <person name="Pires J.C."/>
            <person name="Schmutz J."/>
        </authorList>
    </citation>
    <scope>NUCLEOTIDE SEQUENCE</scope>
    <source>
        <tissue evidence="4">Leaf</tissue>
    </source>
</reference>
<sequence>MNTLIDKDLFFTTLLESGEGGINNPIVDADFVDVQATQPQREKKAAKHKSQRGVSFTIEEDTLLISAWLNVSTNSIRGTDQTSTQLWSRIYDYYSTYKKPNSQERSIPPLTNRWNASKRCNRARQGIIIYFVIIDKAKILYPETQKTNFTLDYCWNLLKNQPKWQTHMETVRRRDNVSRSGNTPNSIQLGDPMENVPVECERPPGKKVEKEREKKEKVGKEKIKNLRKERLMRVENRNAELLEIQKKKVEMEIKAQEERSIILAEKKRKNDMEIMKLDIGSMNSVQQKYFHNFQMEILEEQRNKA</sequence>
<dbReference type="EMBL" id="CM031811">
    <property type="protein sequence ID" value="KAG6662170.1"/>
    <property type="molecule type" value="Genomic_DNA"/>
</dbReference>
<comment type="caution">
    <text evidence="4">The sequence shown here is derived from an EMBL/GenBank/DDBJ whole genome shotgun (WGS) entry which is preliminary data.</text>
</comment>
<name>A0A8T1R449_CARIL</name>
<feature type="region of interest" description="Disordered" evidence="2">
    <location>
        <begin position="169"/>
        <end position="220"/>
    </location>
</feature>